<evidence type="ECO:0000313" key="4">
    <source>
        <dbReference type="EMBL" id="KOB74104.1"/>
    </source>
</evidence>
<dbReference type="InterPro" id="IPR021714">
    <property type="entry name" value="URB1_N"/>
</dbReference>
<comment type="caution">
    <text evidence="4">The sequence shown here is derived from an EMBL/GenBank/DDBJ whole genome shotgun (WGS) entry which is preliminary data.</text>
</comment>
<gene>
    <name evidence="4" type="ORF">OBRU01_01864</name>
</gene>
<accession>A0A0L7LFE4</accession>
<dbReference type="InterPro" id="IPR039844">
    <property type="entry name" value="URB1"/>
</dbReference>
<dbReference type="InterPro" id="IPR032436">
    <property type="entry name" value="URB1_C"/>
</dbReference>
<evidence type="ECO:0000259" key="2">
    <source>
        <dbReference type="Pfam" id="PF11707"/>
    </source>
</evidence>
<evidence type="ECO:0000259" key="3">
    <source>
        <dbReference type="Pfam" id="PF16201"/>
    </source>
</evidence>
<proteinExistence type="predicted"/>
<dbReference type="Pfam" id="PF16201">
    <property type="entry name" value="NopRA1"/>
    <property type="match status" value="1"/>
</dbReference>
<feature type="domain" description="URB1 N-terminal" evidence="2">
    <location>
        <begin position="93"/>
        <end position="297"/>
    </location>
</feature>
<feature type="domain" description="URB1 C-terminal" evidence="3">
    <location>
        <begin position="1533"/>
        <end position="1739"/>
    </location>
</feature>
<dbReference type="Pfam" id="PF11707">
    <property type="entry name" value="Npa1"/>
    <property type="match status" value="1"/>
</dbReference>
<sequence>MGKRKYEIDGEDSSKKSKQDTTVAVENEEDEQPQNVAKSEKVEKRPVCGGFDVKQFRKEIVGKQGQTMVCLNPDNDVDYILEYLNCGGNSHEILRQINNENKKNLTLATPAFHLFNLIILKVQSSLPHMIAITEEASRYFLNNFMTTVEIMISENSGPRHRKIILKLLTSMVTLNSDLGIEVLNQAPLSPKKLKHIVENINYKEKDNVRTAFVLFMTSFLLEGHLPLVKALLEKSGLVGLVFPGLMEDDAESVLMFLNILKKNVVDNAFISKSLKLVTFSQSVLHWMFKLFSWKGPSDIIYKCPDLHRAVISIIERCFEPQHTRIWERTTGFIVKVLEKIKPEDVLSRMTNLSPSQVANFVRFITLPVPILKYIQTNIGTDQTISLYCIKVLVKMLQSLKRYMQILEQQDTSAQISELRNRLEYFFPKHLPAPDVIVSLIDSVIVDQKKEATTESQDYKLSKVTNTDALISLVDLLLLYNDIHPSFFETLEGNIDMKKILDYSVTLSDGPVSVLKFKVVSLWLILDNSAISLKNPMFKELFLIMLDVYMSDDEHTWLEAKETLRSFFRNTEIFEADEDEIHLILYTLRSSKVSPPSLVGDIVEYVLEHIKDLTEYVRNQLVNFEISDENAASSLEKLFNDLMENRHTEDSVFLENKVPSPFIVGCMQYLQLNKDKKKSLKHFLSLYIANLLHSNYSPELTEVLIGDSKLEARNYVASWIGQPVPLPDTIVGNDVILKNISKSVIDNDQLKLEEVFTFIKEVEVEEKDITINNVAYKLDSERNIDGSELLTWAKYLIFCTVRLTDMGLLKHEQQQKVTDYIQCVIAIGRKRHMVDVCRTIILNLFKNPHVLKTYKCLDQNKGESSLLATKFLLHVITDHKDIINYLNKKHKLLKSYQQKNYNEIVKGFVKIKKGKEVNSEYTMKVLEIVGLAVEDDLRVFNLIFGTEVSNCIKDDKEPSLVLELLRHLIDKYSKSVSLELQSQTLRKCMKLYTELLTNKEINANLTQLELSLAQYFEHKPHQVKTVSDDLFKKFFEANIVRKSTPQFASVLLKHNGKLCNTLKEQIGRPEILAHRELTLPLGNAVINHNQFLLENKEFLSTIYNEYKSNINKMLEKPHKAGQVYISNTRFVKKLVLECMEIQECEKLFAKSHKFESVELSHVHLFQSIFWKLCSSDKMKKDHLTNYFLSMLHIISVALKEGKESETVIEIVANIYNVVKLRKSIGISVEQKEEFKKVIESAIWQNFCKAVLKDSLKVKTVDQENSIGPQLLCLLTNLVRLFYSDNHEDIGTLFDMITSHSEFLNVMLSHHSSDIKSRLIEFLYSLILNNKSVMKTQQIPVYLSSYHATRSPCDRLILAILYHYETNGLPVNEYKPYVWGDSGANYYAVRKNRSSSLWGHPTPNQILSLFEKEIIERTVNNFPVMQKLDYHYELPSNIDDVDSNSVVNTIDEMTKDNAFKSTILKDTEGAVKTLALKGKYHQAMEDLKLIDISSVSHIEDDAGIYDPVFLFPLLSHLLAPGSVASCFKMLRTGLLSIPVMALSSHCPAMRAAAYHVLHRFCLLLETETRHKNDKLFLNDFINTLRHSISSAQNNADSNHSDFKEEKNPRIPSIDALYLARGLMVSTAPFDPLYKPVNNFLIAKQFVDLTVVPDFLSLFHDSDVESNDRRIWVLDIIKDGTKTMTDVNVVFKTMCLKMIMDYYTSVLSDKKAKEKVLAVLSSLVAVPRAMEILTEGYGLISWLHSVSRQIEKDEKSLFKGVLCVLKNMLYSMKLGSFAKGIVAKSYTKNGKLSDFVEMKINKDVENEILVILYDGLRNVDILEVKDAIQYLRVFNILTKRAAKSLTKGQIINLVNKIGGLCQDGDRVKLLSKALVANDSTILKSSYFTHSEGSECLLKELTSIVQKYIF</sequence>
<feature type="region of interest" description="Disordered" evidence="1">
    <location>
        <begin position="1"/>
        <end position="41"/>
    </location>
</feature>
<dbReference type="PANTHER" id="PTHR13500">
    <property type="entry name" value="NUCLEOLAR PRERIBOSOMAL-ASSOCIATED PROTEIN 1"/>
    <property type="match status" value="1"/>
</dbReference>
<name>A0A0L7LFE4_OPEBR</name>
<dbReference type="Proteomes" id="UP000037510">
    <property type="component" value="Unassembled WGS sequence"/>
</dbReference>
<evidence type="ECO:0000313" key="5">
    <source>
        <dbReference type="Proteomes" id="UP000037510"/>
    </source>
</evidence>
<keyword evidence="5" id="KW-1185">Reference proteome</keyword>
<dbReference type="PANTHER" id="PTHR13500:SF0">
    <property type="entry name" value="NUCLEOLAR PRE-RIBOSOMAL-ASSOCIATED PROTEIN 1"/>
    <property type="match status" value="1"/>
</dbReference>
<dbReference type="GO" id="GO:0000463">
    <property type="term" value="P:maturation of LSU-rRNA from tricistronic rRNA transcript (SSU-rRNA, 5.8S rRNA, LSU-rRNA)"/>
    <property type="evidence" value="ECO:0007669"/>
    <property type="project" value="TreeGrafter"/>
</dbReference>
<feature type="compositionally biased region" description="Basic and acidic residues" evidence="1">
    <location>
        <begin position="1"/>
        <end position="19"/>
    </location>
</feature>
<protein>
    <submittedName>
        <fullName evidence="4">Nucleolar pre-ribosomal-associated protein 1</fullName>
    </submittedName>
</protein>
<dbReference type="GO" id="GO:0005730">
    <property type="term" value="C:nucleolus"/>
    <property type="evidence" value="ECO:0007669"/>
    <property type="project" value="TreeGrafter"/>
</dbReference>
<dbReference type="EMBL" id="JTDY01001350">
    <property type="protein sequence ID" value="KOB74104.1"/>
    <property type="molecule type" value="Genomic_DNA"/>
</dbReference>
<dbReference type="STRING" id="104452.A0A0L7LFE4"/>
<organism evidence="4 5">
    <name type="scientific">Operophtera brumata</name>
    <name type="common">Winter moth</name>
    <name type="synonym">Phalaena brumata</name>
    <dbReference type="NCBI Taxonomy" id="104452"/>
    <lineage>
        <taxon>Eukaryota</taxon>
        <taxon>Metazoa</taxon>
        <taxon>Ecdysozoa</taxon>
        <taxon>Arthropoda</taxon>
        <taxon>Hexapoda</taxon>
        <taxon>Insecta</taxon>
        <taxon>Pterygota</taxon>
        <taxon>Neoptera</taxon>
        <taxon>Endopterygota</taxon>
        <taxon>Lepidoptera</taxon>
        <taxon>Glossata</taxon>
        <taxon>Ditrysia</taxon>
        <taxon>Geometroidea</taxon>
        <taxon>Geometridae</taxon>
        <taxon>Larentiinae</taxon>
        <taxon>Operophtera</taxon>
    </lineage>
</organism>
<dbReference type="GO" id="GO:0000466">
    <property type="term" value="P:maturation of 5.8S rRNA from tricistronic rRNA transcript (SSU-rRNA, 5.8S rRNA, LSU-rRNA)"/>
    <property type="evidence" value="ECO:0007669"/>
    <property type="project" value="TreeGrafter"/>
</dbReference>
<evidence type="ECO:0000256" key="1">
    <source>
        <dbReference type="SAM" id="MobiDB-lite"/>
    </source>
</evidence>
<reference evidence="4 5" key="1">
    <citation type="journal article" date="2015" name="Genome Biol. Evol.">
        <title>The genome of winter moth (Operophtera brumata) provides a genomic perspective on sexual dimorphism and phenology.</title>
        <authorList>
            <person name="Derks M.F."/>
            <person name="Smit S."/>
            <person name="Salis L."/>
            <person name="Schijlen E."/>
            <person name="Bossers A."/>
            <person name="Mateman C."/>
            <person name="Pijl A.S."/>
            <person name="de Ridder D."/>
            <person name="Groenen M.A."/>
            <person name="Visser M.E."/>
            <person name="Megens H.J."/>
        </authorList>
    </citation>
    <scope>NUCLEOTIDE SEQUENCE [LARGE SCALE GENOMIC DNA]</scope>
    <source>
        <strain evidence="4">WM2013NL</strain>
        <tissue evidence="4">Head and thorax</tissue>
    </source>
</reference>